<dbReference type="Gene3D" id="3.30.530.20">
    <property type="match status" value="1"/>
</dbReference>
<dbReference type="EMBL" id="JAVDXU010000003">
    <property type="protein sequence ID" value="MDR7271221.1"/>
    <property type="molecule type" value="Genomic_DNA"/>
</dbReference>
<dbReference type="InterPro" id="IPR023393">
    <property type="entry name" value="START-like_dom_sf"/>
</dbReference>
<feature type="transmembrane region" description="Helical" evidence="2">
    <location>
        <begin position="68"/>
        <end position="89"/>
    </location>
</feature>
<feature type="transmembrane region" description="Helical" evidence="2">
    <location>
        <begin position="28"/>
        <end position="48"/>
    </location>
</feature>
<comment type="caution">
    <text evidence="3">The sequence shown here is derived from an EMBL/GenBank/DDBJ whole genome shotgun (WGS) entry which is preliminary data.</text>
</comment>
<keyword evidence="4" id="KW-1185">Reference proteome</keyword>
<evidence type="ECO:0008006" key="5">
    <source>
        <dbReference type="Google" id="ProtNLM"/>
    </source>
</evidence>
<keyword evidence="2" id="KW-0472">Membrane</keyword>
<reference evidence="3 4" key="1">
    <citation type="submission" date="2023-07" db="EMBL/GenBank/DDBJ databases">
        <title>Sorghum-associated microbial communities from plants grown in Nebraska, USA.</title>
        <authorList>
            <person name="Schachtman D."/>
        </authorList>
    </citation>
    <scope>NUCLEOTIDE SEQUENCE [LARGE SCALE GENOMIC DNA]</scope>
    <source>
        <strain evidence="3 4">BE314</strain>
    </source>
</reference>
<evidence type="ECO:0000256" key="2">
    <source>
        <dbReference type="SAM" id="Phobius"/>
    </source>
</evidence>
<sequence length="349" mass="37787">MPDFSDTQPPMLPAEPEPESGGEASTHWFVKLLASLPIVLAGSFYGVVAHKFFSSLLGNEATGNSGLMLWSFLFGVPIALGMLVGFLALRRRRAGLAGAGALSLLSTALFVFAGGALLREGSICIIMALPLLLILAGLGALIGAIASSFSKDQGPKLLSVALLLPLALGSIEAGMDEPTSRQHIVRSVLIQAPAEVIWQHINFPLDIDPAELKDGIAYRMGVPFPVEARTLQGRIGGQRALVWQRGVRFNEVITDWQPSRYIAWRYDFAPDSFPPGSLDDHVVIGGRYFGLDDTAYALTPEAGGTRLTITVNTHVSTHFNWYAGWWANWLVADTAQAILKFYQQRAERG</sequence>
<evidence type="ECO:0000313" key="3">
    <source>
        <dbReference type="EMBL" id="MDR7271221.1"/>
    </source>
</evidence>
<name>A0ABU1YSN3_ROSSA</name>
<proteinExistence type="predicted"/>
<protein>
    <recommendedName>
        <fullName evidence="5">Polyketide cyclase / dehydrase and lipid transport</fullName>
    </recommendedName>
</protein>
<dbReference type="SUPFAM" id="SSF55961">
    <property type="entry name" value="Bet v1-like"/>
    <property type="match status" value="1"/>
</dbReference>
<evidence type="ECO:0000256" key="1">
    <source>
        <dbReference type="SAM" id="MobiDB-lite"/>
    </source>
</evidence>
<dbReference type="RefSeq" id="WP_310268067.1">
    <property type="nucleotide sequence ID" value="NZ_JAVDXU010000003.1"/>
</dbReference>
<accession>A0ABU1YSN3</accession>
<keyword evidence="2" id="KW-1133">Transmembrane helix</keyword>
<keyword evidence="2" id="KW-0812">Transmembrane</keyword>
<feature type="region of interest" description="Disordered" evidence="1">
    <location>
        <begin position="1"/>
        <end position="23"/>
    </location>
</feature>
<organism evidence="3 4">
    <name type="scientific">Roseateles saccharophilus</name>
    <name type="common">Pseudomonas saccharophila</name>
    <dbReference type="NCBI Taxonomy" id="304"/>
    <lineage>
        <taxon>Bacteria</taxon>
        <taxon>Pseudomonadati</taxon>
        <taxon>Pseudomonadota</taxon>
        <taxon>Betaproteobacteria</taxon>
        <taxon>Burkholderiales</taxon>
        <taxon>Sphaerotilaceae</taxon>
        <taxon>Roseateles</taxon>
    </lineage>
</organism>
<evidence type="ECO:0000313" key="4">
    <source>
        <dbReference type="Proteomes" id="UP001180453"/>
    </source>
</evidence>
<gene>
    <name evidence="3" type="ORF">J2X20_003889</name>
</gene>
<dbReference type="Proteomes" id="UP001180453">
    <property type="component" value="Unassembled WGS sequence"/>
</dbReference>
<feature type="transmembrane region" description="Helical" evidence="2">
    <location>
        <begin position="96"/>
        <end position="117"/>
    </location>
</feature>
<feature type="transmembrane region" description="Helical" evidence="2">
    <location>
        <begin position="123"/>
        <end position="145"/>
    </location>
</feature>